<dbReference type="Proteomes" id="UP000664940">
    <property type="component" value="Unassembled WGS sequence"/>
</dbReference>
<dbReference type="AlphaFoldDB" id="A0A834ANI6"/>
<comment type="caution">
    <text evidence="2">The sequence shown here is derived from an EMBL/GenBank/DDBJ whole genome shotgun (WGS) entry which is preliminary data.</text>
</comment>
<accession>A0A834ANI6</accession>
<feature type="coiled-coil region" evidence="1">
    <location>
        <begin position="70"/>
        <end position="97"/>
    </location>
</feature>
<proteinExistence type="predicted"/>
<evidence type="ECO:0000313" key="3">
    <source>
        <dbReference type="Proteomes" id="UP000664940"/>
    </source>
</evidence>
<protein>
    <submittedName>
        <fullName evidence="2">Uncharacterized protein</fullName>
    </submittedName>
</protein>
<gene>
    <name evidence="2" type="ORF">HJG60_010608</name>
</gene>
<evidence type="ECO:0000313" key="2">
    <source>
        <dbReference type="EMBL" id="KAF6114653.1"/>
    </source>
</evidence>
<name>A0A834ANI6_9CHIR</name>
<evidence type="ECO:0000256" key="1">
    <source>
        <dbReference type="SAM" id="Coils"/>
    </source>
</evidence>
<sequence>MNGIREEIKKFLETNENELTTENLWDIVKAVLRGKLIAIQAYLKNIETFQINKLTLHLQDLKEQQQRQPRASRRKEITKIRAELNDIENKCTILRINESRSLFLEKINKIDKSLRRFIKKKKKREDPNKPNQK</sequence>
<reference evidence="2 3" key="1">
    <citation type="journal article" date="2020" name="Nature">
        <title>Six reference-quality genomes reveal evolution of bat adaptations.</title>
        <authorList>
            <person name="Jebb D."/>
            <person name="Huang Z."/>
            <person name="Pippel M."/>
            <person name="Hughes G.M."/>
            <person name="Lavrichenko K."/>
            <person name="Devanna P."/>
            <person name="Winkler S."/>
            <person name="Jermiin L.S."/>
            <person name="Skirmuntt E.C."/>
            <person name="Katzourakis A."/>
            <person name="Burkitt-Gray L."/>
            <person name="Ray D.A."/>
            <person name="Sullivan K.A.M."/>
            <person name="Roscito J.G."/>
            <person name="Kirilenko B.M."/>
            <person name="Davalos L.M."/>
            <person name="Corthals A.P."/>
            <person name="Power M.L."/>
            <person name="Jones G."/>
            <person name="Ransome R.D."/>
            <person name="Dechmann D.K.N."/>
            <person name="Locatelli A.G."/>
            <person name="Puechmaille S.J."/>
            <person name="Fedrigo O."/>
            <person name="Jarvis E.D."/>
            <person name="Hiller M."/>
            <person name="Vernes S.C."/>
            <person name="Myers E.W."/>
            <person name="Teeling E.C."/>
        </authorList>
    </citation>
    <scope>NUCLEOTIDE SEQUENCE [LARGE SCALE GENOMIC DNA]</scope>
    <source>
        <strain evidence="2">Bat1K_MPI-CBG_1</strain>
    </source>
</reference>
<keyword evidence="1" id="KW-0175">Coiled coil</keyword>
<organism evidence="2 3">
    <name type="scientific">Phyllostomus discolor</name>
    <name type="common">pale spear-nosed bat</name>
    <dbReference type="NCBI Taxonomy" id="89673"/>
    <lineage>
        <taxon>Eukaryota</taxon>
        <taxon>Metazoa</taxon>
        <taxon>Chordata</taxon>
        <taxon>Craniata</taxon>
        <taxon>Vertebrata</taxon>
        <taxon>Euteleostomi</taxon>
        <taxon>Mammalia</taxon>
        <taxon>Eutheria</taxon>
        <taxon>Laurasiatheria</taxon>
        <taxon>Chiroptera</taxon>
        <taxon>Yangochiroptera</taxon>
        <taxon>Phyllostomidae</taxon>
        <taxon>Phyllostominae</taxon>
        <taxon>Phyllostomus</taxon>
    </lineage>
</organism>
<dbReference type="EMBL" id="JABVXQ010000004">
    <property type="protein sequence ID" value="KAF6114653.1"/>
    <property type="molecule type" value="Genomic_DNA"/>
</dbReference>